<dbReference type="Gene3D" id="3.40.720.10">
    <property type="entry name" value="Alkaline Phosphatase, subunit A"/>
    <property type="match status" value="1"/>
</dbReference>
<evidence type="ECO:0000256" key="4">
    <source>
        <dbReference type="ARBA" id="ARBA00022679"/>
    </source>
</evidence>
<dbReference type="PANTHER" id="PTHR30443">
    <property type="entry name" value="INNER MEMBRANE PROTEIN"/>
    <property type="match status" value="1"/>
</dbReference>
<dbReference type="SUPFAM" id="SSF53649">
    <property type="entry name" value="Alkaline phosphatase-like"/>
    <property type="match status" value="1"/>
</dbReference>
<dbReference type="InterPro" id="IPR040423">
    <property type="entry name" value="PEA_transferase"/>
</dbReference>
<feature type="domain" description="Phosphoethanolamine transferase N-terminal" evidence="10">
    <location>
        <begin position="54"/>
        <end position="204"/>
    </location>
</feature>
<dbReference type="GO" id="GO:0009244">
    <property type="term" value="P:lipopolysaccharide core region biosynthetic process"/>
    <property type="evidence" value="ECO:0007669"/>
    <property type="project" value="TreeGrafter"/>
</dbReference>
<evidence type="ECO:0000256" key="2">
    <source>
        <dbReference type="ARBA" id="ARBA00022475"/>
    </source>
</evidence>
<dbReference type="InterPro" id="IPR012549">
    <property type="entry name" value="EptA-like_N"/>
</dbReference>
<keyword evidence="5 8" id="KW-0812">Transmembrane</keyword>
<dbReference type="RefSeq" id="WP_173532574.1">
    <property type="nucleotide sequence ID" value="NZ_CP054143.1"/>
</dbReference>
<dbReference type="PROSITE" id="PS51257">
    <property type="entry name" value="PROKAR_LIPOPROTEIN"/>
    <property type="match status" value="1"/>
</dbReference>
<feature type="transmembrane region" description="Helical" evidence="8">
    <location>
        <begin position="44"/>
        <end position="67"/>
    </location>
</feature>
<dbReference type="GO" id="GO:0005886">
    <property type="term" value="C:plasma membrane"/>
    <property type="evidence" value="ECO:0007669"/>
    <property type="project" value="UniProtKB-SubCell"/>
</dbReference>
<feature type="transmembrane region" description="Helical" evidence="8">
    <location>
        <begin position="74"/>
        <end position="96"/>
    </location>
</feature>
<evidence type="ECO:0000259" key="10">
    <source>
        <dbReference type="Pfam" id="PF08019"/>
    </source>
</evidence>
<dbReference type="AlphaFoldDB" id="A0A6M8SRE3"/>
<evidence type="ECO:0000256" key="7">
    <source>
        <dbReference type="ARBA" id="ARBA00023136"/>
    </source>
</evidence>
<evidence type="ECO:0000259" key="9">
    <source>
        <dbReference type="Pfam" id="PF00884"/>
    </source>
</evidence>
<dbReference type="CDD" id="cd16017">
    <property type="entry name" value="LptA"/>
    <property type="match status" value="1"/>
</dbReference>
<dbReference type="Pfam" id="PF08019">
    <property type="entry name" value="EptA_B_N"/>
    <property type="match status" value="1"/>
</dbReference>
<evidence type="ECO:0000313" key="11">
    <source>
        <dbReference type="EMBL" id="QKJ66070.1"/>
    </source>
</evidence>
<feature type="transmembrane region" description="Helical" evidence="8">
    <location>
        <begin position="116"/>
        <end position="137"/>
    </location>
</feature>
<dbReference type="PANTHER" id="PTHR30443:SF0">
    <property type="entry name" value="PHOSPHOETHANOLAMINE TRANSFERASE EPTA"/>
    <property type="match status" value="1"/>
</dbReference>
<name>A0A6M8SRE3_9NEIS</name>
<keyword evidence="6 8" id="KW-1133">Transmembrane helix</keyword>
<sequence length="542" mass="60592">MFKFKALTSEKLSLIAALFFVFACNSVFWQQLYTIQNPSTAAGWLFMLVGATFLILVLNLIFTLLALPYVLKPVLTVLLLITPVVVYFMSQFGIMINGGMLRNAAQTNLTETLDLLTLKMALYWLVLGGLPLYLLWKTPIQYRPLRREAMVKTSVIVGSIVLLLLVSLGFYKEFASVFRNNRELRFLITPMNFIQASSNYLKHSVNIKPIVVAAIGTDAKYTPLPQSRPKLTIIVVGETARAANFSLNGYERETNPRLKQQAGLINLPQVSSCGTDTAVSLPCMFSKFGKDNYSEKQAKSHQGLLDVVQRAGYQVLWRDNQSGCKGTCDRVPNESMIATADPKLCKDGECLDEALLTGLQDKIDAQQQDAVIVLHMMGSHGPAYFKRYPPAFAKFQPTCNDKQLNRCSREQILNSYDNSLLYTDYVLSSVIDLLRKNSNRVDTAMMYLSDHGESLGENGLYLHGAPYMLAPSEQTHVPAMLWLSPEFAQQAKIDLGCMQKKAGQAYSHDNLFHSTLGLLDIKTSLYQTELDWFASCKAKTAQ</sequence>
<feature type="transmembrane region" description="Helical" evidence="8">
    <location>
        <begin position="12"/>
        <end position="32"/>
    </location>
</feature>
<evidence type="ECO:0000256" key="1">
    <source>
        <dbReference type="ARBA" id="ARBA00004429"/>
    </source>
</evidence>
<dbReference type="NCBIfam" id="NF028537">
    <property type="entry name" value="P_eth_NH2_trans"/>
    <property type="match status" value="1"/>
</dbReference>
<accession>A0A6M8SRE3</accession>
<dbReference type="Proteomes" id="UP000504844">
    <property type="component" value="Chromosome"/>
</dbReference>
<protein>
    <submittedName>
        <fullName evidence="11">Phosphoethanolamine--lipid A transferase</fullName>
    </submittedName>
</protein>
<dbReference type="EMBL" id="CP054143">
    <property type="protein sequence ID" value="QKJ66070.1"/>
    <property type="molecule type" value="Genomic_DNA"/>
</dbReference>
<comment type="subcellular location">
    <subcellularLocation>
        <location evidence="1">Cell inner membrane</location>
        <topology evidence="1">Multi-pass membrane protein</topology>
    </subcellularLocation>
</comment>
<dbReference type="InterPro" id="IPR000917">
    <property type="entry name" value="Sulfatase_N"/>
</dbReference>
<dbReference type="InterPro" id="IPR017850">
    <property type="entry name" value="Alkaline_phosphatase_core_sf"/>
</dbReference>
<keyword evidence="12" id="KW-1185">Reference proteome</keyword>
<gene>
    <name evidence="11" type="ORF">HQN60_04725</name>
</gene>
<evidence type="ECO:0000256" key="5">
    <source>
        <dbReference type="ARBA" id="ARBA00022692"/>
    </source>
</evidence>
<keyword evidence="7 8" id="KW-0472">Membrane</keyword>
<feature type="domain" description="Sulfatase N-terminal" evidence="9">
    <location>
        <begin position="232"/>
        <end position="521"/>
    </location>
</feature>
<feature type="transmembrane region" description="Helical" evidence="8">
    <location>
        <begin position="149"/>
        <end position="171"/>
    </location>
</feature>
<evidence type="ECO:0000256" key="6">
    <source>
        <dbReference type="ARBA" id="ARBA00022989"/>
    </source>
</evidence>
<proteinExistence type="predicted"/>
<reference evidence="11 12" key="1">
    <citation type="submission" date="2020-05" db="EMBL/GenBank/DDBJ databases">
        <title>Complete genome sequence of Deefgea sp. D17.</title>
        <authorList>
            <person name="Bae J.-W."/>
            <person name="Han J.E."/>
        </authorList>
    </citation>
    <scope>NUCLEOTIDE SEQUENCE [LARGE SCALE GENOMIC DNA]</scope>
    <source>
        <strain evidence="11 12">D17</strain>
    </source>
</reference>
<dbReference type="GO" id="GO:0016776">
    <property type="term" value="F:phosphotransferase activity, phosphate group as acceptor"/>
    <property type="evidence" value="ECO:0007669"/>
    <property type="project" value="TreeGrafter"/>
</dbReference>
<keyword evidence="3" id="KW-0997">Cell inner membrane</keyword>
<evidence type="ECO:0000313" key="12">
    <source>
        <dbReference type="Proteomes" id="UP000504844"/>
    </source>
</evidence>
<organism evidence="11 12">
    <name type="scientific">Deefgea piscis</name>
    <dbReference type="NCBI Taxonomy" id="2739061"/>
    <lineage>
        <taxon>Bacteria</taxon>
        <taxon>Pseudomonadati</taxon>
        <taxon>Pseudomonadota</taxon>
        <taxon>Betaproteobacteria</taxon>
        <taxon>Neisseriales</taxon>
        <taxon>Chitinibacteraceae</taxon>
        <taxon>Deefgea</taxon>
    </lineage>
</organism>
<dbReference type="InterPro" id="IPR058130">
    <property type="entry name" value="PEA_transf_C"/>
</dbReference>
<dbReference type="Pfam" id="PF00884">
    <property type="entry name" value="Sulfatase"/>
    <property type="match status" value="1"/>
</dbReference>
<keyword evidence="2" id="KW-1003">Cell membrane</keyword>
<dbReference type="KEGG" id="dee:HQN60_04725"/>
<keyword evidence="4 11" id="KW-0808">Transferase</keyword>
<evidence type="ECO:0000256" key="3">
    <source>
        <dbReference type="ARBA" id="ARBA00022519"/>
    </source>
</evidence>
<evidence type="ECO:0000256" key="8">
    <source>
        <dbReference type="SAM" id="Phobius"/>
    </source>
</evidence>